<keyword evidence="2 3" id="KW-0732">Signal</keyword>
<feature type="domain" description="Fe/B12 periplasmic-binding" evidence="4">
    <location>
        <begin position="59"/>
        <end position="313"/>
    </location>
</feature>
<evidence type="ECO:0000256" key="2">
    <source>
        <dbReference type="ARBA" id="ARBA00022729"/>
    </source>
</evidence>
<sequence length="313" mass="32768">MKRVFIAAATAATLLFAGGCGSTDDTDNDGGSNGGTPSAGAVTYPVTVGDLTLDAQPKRIVSLTPTATEMLYAIGAGPQVVAVDDQSTYPDNAPKTDLSGFKPNAEAIAAKNPDLVLLSNDTDKIVDQLDKLKIPVFLTPAAVSMDDTYSEISQLGTLTGHVAEAEALHQQMATQIDKIVKGAPARTEPLSYYYELDPTLYSVTSKTFIGSIFSLFGMTNVADAADPDGAKGGYPQLSQEALVKADPDTIFLADSKCCQQSAQTVAARAGWQAITAVKTKQIYALDDDIASRWGPRTVDLVQSVADAVAKVPA</sequence>
<dbReference type="SUPFAM" id="SSF53807">
    <property type="entry name" value="Helical backbone' metal receptor"/>
    <property type="match status" value="1"/>
</dbReference>
<accession>A0ABW2HMP2</accession>
<dbReference type="PANTHER" id="PTHR30535">
    <property type="entry name" value="VITAMIN B12-BINDING PROTEIN"/>
    <property type="match status" value="1"/>
</dbReference>
<dbReference type="PROSITE" id="PS51257">
    <property type="entry name" value="PROKAR_LIPOPROTEIN"/>
    <property type="match status" value="1"/>
</dbReference>
<feature type="chain" id="PRO_5047147332" evidence="3">
    <location>
        <begin position="18"/>
        <end position="313"/>
    </location>
</feature>
<dbReference type="InterPro" id="IPR002491">
    <property type="entry name" value="ABC_transptr_periplasmic_BD"/>
</dbReference>
<dbReference type="PROSITE" id="PS50983">
    <property type="entry name" value="FE_B12_PBP"/>
    <property type="match status" value="1"/>
</dbReference>
<evidence type="ECO:0000313" key="5">
    <source>
        <dbReference type="EMBL" id="MFC7274413.1"/>
    </source>
</evidence>
<dbReference type="RefSeq" id="WP_378966283.1">
    <property type="nucleotide sequence ID" value="NZ_JBHTBJ010000005.1"/>
</dbReference>
<dbReference type="InterPro" id="IPR050902">
    <property type="entry name" value="ABC_Transporter_SBP"/>
</dbReference>
<evidence type="ECO:0000256" key="3">
    <source>
        <dbReference type="SAM" id="SignalP"/>
    </source>
</evidence>
<dbReference type="PANTHER" id="PTHR30535:SF34">
    <property type="entry name" value="MOLYBDATE-BINDING PROTEIN MOLA"/>
    <property type="match status" value="1"/>
</dbReference>
<dbReference type="NCBIfam" id="NF038402">
    <property type="entry name" value="TroA_like"/>
    <property type="match status" value="1"/>
</dbReference>
<dbReference type="EMBL" id="JBHTBJ010000005">
    <property type="protein sequence ID" value="MFC7274413.1"/>
    <property type="molecule type" value="Genomic_DNA"/>
</dbReference>
<name>A0ABW2HMP2_9ACTN</name>
<dbReference type="Gene3D" id="3.40.50.1980">
    <property type="entry name" value="Nitrogenase molybdenum iron protein domain"/>
    <property type="match status" value="2"/>
</dbReference>
<evidence type="ECO:0000256" key="1">
    <source>
        <dbReference type="ARBA" id="ARBA00008814"/>
    </source>
</evidence>
<proteinExistence type="inferred from homology"/>
<reference evidence="6" key="1">
    <citation type="journal article" date="2019" name="Int. J. Syst. Evol. Microbiol.">
        <title>The Global Catalogue of Microorganisms (GCM) 10K type strain sequencing project: providing services to taxonomists for standard genome sequencing and annotation.</title>
        <authorList>
            <consortium name="The Broad Institute Genomics Platform"/>
            <consortium name="The Broad Institute Genome Sequencing Center for Infectious Disease"/>
            <person name="Wu L."/>
            <person name="Ma J."/>
        </authorList>
    </citation>
    <scope>NUCLEOTIDE SEQUENCE [LARGE SCALE GENOMIC DNA]</scope>
    <source>
        <strain evidence="6">XZYJT-10</strain>
    </source>
</reference>
<feature type="signal peptide" evidence="3">
    <location>
        <begin position="1"/>
        <end position="17"/>
    </location>
</feature>
<gene>
    <name evidence="5" type="ORF">ACFQS1_10520</name>
</gene>
<evidence type="ECO:0000313" key="6">
    <source>
        <dbReference type="Proteomes" id="UP001596548"/>
    </source>
</evidence>
<organism evidence="5 6">
    <name type="scientific">Paractinoplanes rhizophilus</name>
    <dbReference type="NCBI Taxonomy" id="1416877"/>
    <lineage>
        <taxon>Bacteria</taxon>
        <taxon>Bacillati</taxon>
        <taxon>Actinomycetota</taxon>
        <taxon>Actinomycetes</taxon>
        <taxon>Micromonosporales</taxon>
        <taxon>Micromonosporaceae</taxon>
        <taxon>Paractinoplanes</taxon>
    </lineage>
</organism>
<comment type="caution">
    <text evidence="5">The sequence shown here is derived from an EMBL/GenBank/DDBJ whole genome shotgun (WGS) entry which is preliminary data.</text>
</comment>
<dbReference type="InterPro" id="IPR054828">
    <property type="entry name" value="Vit_B12_bind_prot"/>
</dbReference>
<protein>
    <submittedName>
        <fullName evidence="5">ABC transporter substrate-binding protein</fullName>
    </submittedName>
</protein>
<dbReference type="Proteomes" id="UP001596548">
    <property type="component" value="Unassembled WGS sequence"/>
</dbReference>
<evidence type="ECO:0000259" key="4">
    <source>
        <dbReference type="PROSITE" id="PS50983"/>
    </source>
</evidence>
<keyword evidence="6" id="KW-1185">Reference proteome</keyword>
<dbReference type="CDD" id="cd01143">
    <property type="entry name" value="YvrC"/>
    <property type="match status" value="1"/>
</dbReference>
<dbReference type="Pfam" id="PF01497">
    <property type="entry name" value="Peripla_BP_2"/>
    <property type="match status" value="1"/>
</dbReference>
<comment type="similarity">
    <text evidence="1">Belongs to the bacterial solute-binding protein 8 family.</text>
</comment>